<name>A0ABD6ETU2_9BILA</name>
<dbReference type="GO" id="GO:0008233">
    <property type="term" value="F:peptidase activity"/>
    <property type="evidence" value="ECO:0007669"/>
    <property type="project" value="UniProtKB-KW"/>
</dbReference>
<evidence type="ECO:0000256" key="6">
    <source>
        <dbReference type="SAM" id="Coils"/>
    </source>
</evidence>
<dbReference type="Proteomes" id="UP001608902">
    <property type="component" value="Unassembled WGS sequence"/>
</dbReference>
<evidence type="ECO:0000256" key="4">
    <source>
        <dbReference type="ARBA" id="ARBA00022801"/>
    </source>
</evidence>
<evidence type="ECO:0000256" key="2">
    <source>
        <dbReference type="ARBA" id="ARBA00022670"/>
    </source>
</evidence>
<protein>
    <submittedName>
        <fullName evidence="7">Uncharacterized protein</fullName>
    </submittedName>
</protein>
<evidence type="ECO:0000313" key="7">
    <source>
        <dbReference type="EMBL" id="MFH4981594.1"/>
    </source>
</evidence>
<accession>A0ABD6ETU2</accession>
<reference evidence="7 8" key="1">
    <citation type="submission" date="2024-08" db="EMBL/GenBank/DDBJ databases">
        <title>Gnathostoma spinigerum genome.</title>
        <authorList>
            <person name="Gonzalez-Bertolin B."/>
            <person name="Monzon S."/>
            <person name="Zaballos A."/>
            <person name="Jimenez P."/>
            <person name="Dekumyoy P."/>
            <person name="Varona S."/>
            <person name="Cuesta I."/>
            <person name="Sumanam S."/>
            <person name="Adisakwattana P."/>
            <person name="Gasser R.B."/>
            <person name="Hernandez-Gonzalez A."/>
            <person name="Young N.D."/>
            <person name="Perteguer M.J."/>
        </authorList>
    </citation>
    <scope>NUCLEOTIDE SEQUENCE [LARGE SCALE GENOMIC DNA]</scope>
    <source>
        <strain evidence="7">AL3</strain>
        <tissue evidence="7">Liver</tissue>
    </source>
</reference>
<feature type="coiled-coil region" evidence="6">
    <location>
        <begin position="121"/>
        <end position="148"/>
    </location>
</feature>
<sequence>MKIALDIPDYLAGLDAVLGKQKNCKDKLEESLAHAAVLSYDAEGRKKLSNVFKLKPAIRETPDLRQKDLHFFFATIQAYFKVGLEYDEGGFVRFRHLGEACEILQRKDLLGRVFSAISYFANRLEGKLDEIENDYDKFLDSLKKTEIDETEQASRRSWFWLKCNELGLFQSTDYGKGAFGSTAPLGFWIEMCTDVFGDDFQIDKIAKAVEATREYYGVRDEFKVSVLFGSKLVSVNKQIDIK</sequence>
<keyword evidence="3" id="KW-0732">Signal</keyword>
<dbReference type="Gene3D" id="3.40.50.1820">
    <property type="entry name" value="alpha/beta hydrolase"/>
    <property type="match status" value="1"/>
</dbReference>
<keyword evidence="6" id="KW-0175">Coiled coil</keyword>
<gene>
    <name evidence="7" type="ORF">AB6A40_008303</name>
</gene>
<proteinExistence type="inferred from homology"/>
<dbReference type="PANTHER" id="PTHR11010:SF117">
    <property type="entry name" value="SERINE PROTEASE 16"/>
    <property type="match status" value="1"/>
</dbReference>
<evidence type="ECO:0000256" key="3">
    <source>
        <dbReference type="ARBA" id="ARBA00022729"/>
    </source>
</evidence>
<dbReference type="Gene3D" id="1.20.120.980">
    <property type="entry name" value="Serine carboxypeptidase S28, SKS domain"/>
    <property type="match status" value="1"/>
</dbReference>
<evidence type="ECO:0000256" key="5">
    <source>
        <dbReference type="ARBA" id="ARBA00023180"/>
    </source>
</evidence>
<dbReference type="PANTHER" id="PTHR11010">
    <property type="entry name" value="PROTEASE S28 PRO-X CARBOXYPEPTIDASE-RELATED"/>
    <property type="match status" value="1"/>
</dbReference>
<organism evidence="7 8">
    <name type="scientific">Gnathostoma spinigerum</name>
    <dbReference type="NCBI Taxonomy" id="75299"/>
    <lineage>
        <taxon>Eukaryota</taxon>
        <taxon>Metazoa</taxon>
        <taxon>Ecdysozoa</taxon>
        <taxon>Nematoda</taxon>
        <taxon>Chromadorea</taxon>
        <taxon>Rhabditida</taxon>
        <taxon>Spirurina</taxon>
        <taxon>Gnathostomatomorpha</taxon>
        <taxon>Gnathostomatoidea</taxon>
        <taxon>Gnathostomatidae</taxon>
        <taxon>Gnathostoma</taxon>
    </lineage>
</organism>
<dbReference type="EMBL" id="JBGFUD010007502">
    <property type="protein sequence ID" value="MFH4981594.1"/>
    <property type="molecule type" value="Genomic_DNA"/>
</dbReference>
<keyword evidence="2" id="KW-0645">Protease</keyword>
<comment type="similarity">
    <text evidence="1">Belongs to the peptidase S28 family.</text>
</comment>
<evidence type="ECO:0000313" key="8">
    <source>
        <dbReference type="Proteomes" id="UP001608902"/>
    </source>
</evidence>
<keyword evidence="8" id="KW-1185">Reference proteome</keyword>
<keyword evidence="5" id="KW-0325">Glycoprotein</keyword>
<comment type="caution">
    <text evidence="7">The sequence shown here is derived from an EMBL/GenBank/DDBJ whole genome shotgun (WGS) entry which is preliminary data.</text>
</comment>
<dbReference type="InterPro" id="IPR029058">
    <property type="entry name" value="AB_hydrolase_fold"/>
</dbReference>
<evidence type="ECO:0000256" key="1">
    <source>
        <dbReference type="ARBA" id="ARBA00011079"/>
    </source>
</evidence>
<dbReference type="GO" id="GO:0006508">
    <property type="term" value="P:proteolysis"/>
    <property type="evidence" value="ECO:0007669"/>
    <property type="project" value="UniProtKB-KW"/>
</dbReference>
<dbReference type="Pfam" id="PF05577">
    <property type="entry name" value="Peptidase_S28"/>
    <property type="match status" value="1"/>
</dbReference>
<dbReference type="InterPro" id="IPR042269">
    <property type="entry name" value="Ser_carbopepase_S28_SKS"/>
</dbReference>
<keyword evidence="4" id="KW-0378">Hydrolase</keyword>
<dbReference type="AlphaFoldDB" id="A0ABD6ETU2"/>
<dbReference type="InterPro" id="IPR008758">
    <property type="entry name" value="Peptidase_S28"/>
</dbReference>